<dbReference type="PRINTS" id="PR00507">
    <property type="entry name" value="N12N6MTFRASE"/>
</dbReference>
<gene>
    <name evidence="3" type="ORF">EBO34_10615</name>
</gene>
<proteinExistence type="predicted"/>
<dbReference type="RefSeq" id="WP_122898054.1">
    <property type="nucleotide sequence ID" value="NZ_RHIB01000001.1"/>
</dbReference>
<protein>
    <submittedName>
        <fullName evidence="3">Class I SAM-dependent methyltransferase</fullName>
    </submittedName>
</protein>
<comment type="caution">
    <text evidence="3">The sequence shown here is derived from an EMBL/GenBank/DDBJ whole genome shotgun (WGS) entry which is preliminary data.</text>
</comment>
<dbReference type="AlphaFoldDB" id="A0A3M7TYJ2"/>
<dbReference type="Gene3D" id="3.40.50.150">
    <property type="entry name" value="Vaccinia Virus protein VP39"/>
    <property type="match status" value="1"/>
</dbReference>
<evidence type="ECO:0000259" key="2">
    <source>
        <dbReference type="Pfam" id="PF21106"/>
    </source>
</evidence>
<evidence type="ECO:0000313" key="3">
    <source>
        <dbReference type="EMBL" id="RNA70351.1"/>
    </source>
</evidence>
<dbReference type="InterPro" id="IPR048375">
    <property type="entry name" value="YtxK-like_N"/>
</dbReference>
<dbReference type="PANTHER" id="PTHR41313:SF1">
    <property type="entry name" value="DNA METHYLASE ADENINE-SPECIFIC DOMAIN-CONTAINING PROTEIN"/>
    <property type="match status" value="1"/>
</dbReference>
<evidence type="ECO:0000313" key="4">
    <source>
        <dbReference type="Proteomes" id="UP000278746"/>
    </source>
</evidence>
<dbReference type="Proteomes" id="UP000278746">
    <property type="component" value="Unassembled WGS sequence"/>
</dbReference>
<name>A0A3M7TYJ2_9BACI</name>
<dbReference type="PANTHER" id="PTHR41313">
    <property type="entry name" value="ADENINE-SPECIFIC METHYLTRANSFERASE"/>
    <property type="match status" value="1"/>
</dbReference>
<dbReference type="GO" id="GO:0032259">
    <property type="term" value="P:methylation"/>
    <property type="evidence" value="ECO:0007669"/>
    <property type="project" value="UniProtKB-KW"/>
</dbReference>
<keyword evidence="3" id="KW-0808">Transferase</keyword>
<keyword evidence="3" id="KW-0489">Methyltransferase</keyword>
<organism evidence="3 4">
    <name type="scientific">Alteribacter keqinensis</name>
    <dbReference type="NCBI Taxonomy" id="2483800"/>
    <lineage>
        <taxon>Bacteria</taxon>
        <taxon>Bacillati</taxon>
        <taxon>Bacillota</taxon>
        <taxon>Bacilli</taxon>
        <taxon>Bacillales</taxon>
        <taxon>Bacillaceae</taxon>
        <taxon>Alteribacter</taxon>
    </lineage>
</organism>
<dbReference type="SUPFAM" id="SSF53335">
    <property type="entry name" value="S-adenosyl-L-methionine-dependent methyltransferases"/>
    <property type="match status" value="1"/>
</dbReference>
<dbReference type="Pfam" id="PF21106">
    <property type="entry name" value="YtxK_like"/>
    <property type="match status" value="1"/>
</dbReference>
<dbReference type="CDD" id="cd02440">
    <property type="entry name" value="AdoMet_MTases"/>
    <property type="match status" value="1"/>
</dbReference>
<dbReference type="Pfam" id="PF02384">
    <property type="entry name" value="N6_Mtase"/>
    <property type="match status" value="1"/>
</dbReference>
<reference evidence="3 4" key="1">
    <citation type="submission" date="2018-10" db="EMBL/GenBank/DDBJ databases">
        <title>Bacillus Keqinensis sp. nov., a moderately halophilic bacterium isolated from a saline-alkaline lake.</title>
        <authorList>
            <person name="Wang H."/>
        </authorList>
    </citation>
    <scope>NUCLEOTIDE SEQUENCE [LARGE SCALE GENOMIC DNA]</scope>
    <source>
        <strain evidence="3 4">KQ-3</strain>
    </source>
</reference>
<evidence type="ECO:0000259" key="1">
    <source>
        <dbReference type="Pfam" id="PF02384"/>
    </source>
</evidence>
<dbReference type="EMBL" id="RHIB01000001">
    <property type="protein sequence ID" value="RNA70351.1"/>
    <property type="molecule type" value="Genomic_DNA"/>
</dbReference>
<dbReference type="InterPro" id="IPR052933">
    <property type="entry name" value="DNA_Protect_Modify"/>
</dbReference>
<accession>A0A3M7TYJ2</accession>
<feature type="domain" description="YtxK-like N-terminal helical" evidence="2">
    <location>
        <begin position="7"/>
        <end position="86"/>
    </location>
</feature>
<dbReference type="PIRSF" id="PIRSF026567">
    <property type="entry name" value="Adenine_mtase_bact_prd"/>
    <property type="match status" value="1"/>
</dbReference>
<dbReference type="InterPro" id="IPR029063">
    <property type="entry name" value="SAM-dependent_MTases_sf"/>
</dbReference>
<keyword evidence="4" id="KW-1185">Reference proteome</keyword>
<feature type="domain" description="DNA methylase adenine-specific" evidence="1">
    <location>
        <begin position="96"/>
        <end position="290"/>
    </location>
</feature>
<dbReference type="OrthoDB" id="9788159at2"/>
<sequence>MIETNTEKLYSALDLAAEKIQEVTDLPYLEALAEAGESIIRGESTLTLPEEKQGELNEHLKSAPVLDDLKAEEIRKAFQLAVLKGMKEATQPHHAMTPDAVSLFAGHLVEQVLKDKEKTHVIMDPAVGSGNLLTAVMNQAQRDFHAVGGDADETLIKLAYVNANMQKKDVDLFHQDSIATPYVKNVDVVVTDLPVGFYPDDKKAAEFELKSKKGHSFVHHLMIEQILKHVKPGGFCFFLIPNFLFESEEAEALHKYLKKEAIIYSLLQLPKSMFKNEQQAKSFFVIRKQGEGIVIPRQALLAELPSFTNKSALADMVKNINNWFSDHLNQEH</sequence>
<dbReference type="GO" id="GO:0003677">
    <property type="term" value="F:DNA binding"/>
    <property type="evidence" value="ECO:0007669"/>
    <property type="project" value="InterPro"/>
</dbReference>
<dbReference type="InterPro" id="IPR003356">
    <property type="entry name" value="DNA_methylase_A-5"/>
</dbReference>
<dbReference type="InterPro" id="IPR016843">
    <property type="entry name" value="S-AdoMet-dep_Ade-MeTrfase_prd"/>
</dbReference>
<dbReference type="Gene3D" id="1.10.150.470">
    <property type="match status" value="1"/>
</dbReference>
<dbReference type="GO" id="GO:0008170">
    <property type="term" value="F:N-methyltransferase activity"/>
    <property type="evidence" value="ECO:0007669"/>
    <property type="project" value="InterPro"/>
</dbReference>